<proteinExistence type="predicted"/>
<sequence>MLSPDWQPRQAAELQALDKVDARVERLVVPVGQSARFGALEITVRACLVRPPDQASDAASLLQISDPHPGAPGFSGWMLAAEPALGLLEHPIYDIRVLGCR</sequence>
<reference evidence="1" key="1">
    <citation type="journal article" date="2020" name="mSystems">
        <title>Genome- and Community-Level Interaction Insights into Carbon Utilization and Element Cycling Functions of Hydrothermarchaeota in Hydrothermal Sediment.</title>
        <authorList>
            <person name="Zhou Z."/>
            <person name="Liu Y."/>
            <person name="Xu W."/>
            <person name="Pan J."/>
            <person name="Luo Z.H."/>
            <person name="Li M."/>
        </authorList>
    </citation>
    <scope>NUCLEOTIDE SEQUENCE</scope>
    <source>
        <strain evidence="1">SpSt-997</strain>
    </source>
</reference>
<comment type="caution">
    <text evidence="1">The sequence shown here is derived from an EMBL/GenBank/DDBJ whole genome shotgun (WGS) entry which is preliminary data.</text>
</comment>
<accession>A0A8J4HAY3</accession>
<gene>
    <name evidence="1" type="ORF">ENY07_07230</name>
</gene>
<dbReference type="AlphaFoldDB" id="A0A8J4HAY3"/>
<protein>
    <submittedName>
        <fullName evidence="1">DUF2155 domain-containing protein</fullName>
    </submittedName>
</protein>
<name>A0A8J4HAY3_9PROT</name>
<dbReference type="Pfam" id="PF09923">
    <property type="entry name" value="DUF2155"/>
    <property type="match status" value="1"/>
</dbReference>
<evidence type="ECO:0000313" key="1">
    <source>
        <dbReference type="EMBL" id="HGC42998.1"/>
    </source>
</evidence>
<organism evidence="1">
    <name type="scientific">Acidicaldus sp</name>
    <dbReference type="NCBI Taxonomy" id="1872105"/>
    <lineage>
        <taxon>Bacteria</taxon>
        <taxon>Pseudomonadati</taxon>
        <taxon>Pseudomonadota</taxon>
        <taxon>Alphaproteobacteria</taxon>
        <taxon>Acetobacterales</taxon>
        <taxon>Acetobacteraceae</taxon>
        <taxon>Acidicaldus</taxon>
    </lineage>
</organism>
<dbReference type="InterPro" id="IPR019225">
    <property type="entry name" value="DUF2155"/>
</dbReference>
<dbReference type="EMBL" id="DTQM01000143">
    <property type="protein sequence ID" value="HGC42998.1"/>
    <property type="molecule type" value="Genomic_DNA"/>
</dbReference>